<gene>
    <name evidence="2" type="ORF">HNQ47_000939</name>
</gene>
<feature type="region of interest" description="Disordered" evidence="1">
    <location>
        <begin position="1"/>
        <end position="147"/>
    </location>
</feature>
<feature type="compositionally biased region" description="Basic and acidic residues" evidence="1">
    <location>
        <begin position="39"/>
        <end position="66"/>
    </location>
</feature>
<sequence length="421" mass="47218">MPAKKQTKQVKKTTVKKTEAPVEKKEVKQTAKSGTKKVQKADSKTTAKKTEVKKTAEKSAESKTESAVKTAPAKAAAKKPAAKKTTAKTTKSTAKKTTAAKAETKTAAKTTAAKKPAAKKPAAKKTAAKPAAKKTAAETAPKKDAAREEKLAQYNSFTLETCIDMAKAMGVDMEYDQYVNELMDNADLSALAKDIVAKYGLDKKNFTFEDDGYDAELIEVLLNRIAGTMDIKASDFVKIADEVKEHVNYEIKDDSTANNDEYNAQFDLVKRILMIAQRKNISSSEDMVAVIKVDPADMIEKFMDLAYNVLKLWKYDDVKYYENFIYAVLSQFENLHKKLGNKAMMDVADLYIQHGDYGLGDANYNYILRENQIKDYIYFRYANVYFNDIDRDKAKSIANSALEYVDDRYKYYPDIKNILES</sequence>
<proteinExistence type="predicted"/>
<dbReference type="AlphaFoldDB" id="A0A7W8FUU2"/>
<dbReference type="EMBL" id="JACHHK010000003">
    <property type="protein sequence ID" value="MBB5182919.1"/>
    <property type="molecule type" value="Genomic_DNA"/>
</dbReference>
<evidence type="ECO:0000313" key="2">
    <source>
        <dbReference type="EMBL" id="MBB5182919.1"/>
    </source>
</evidence>
<organism evidence="2 3">
    <name type="scientific">Catenisphaera adipataccumulans</name>
    <dbReference type="NCBI Taxonomy" id="700500"/>
    <lineage>
        <taxon>Bacteria</taxon>
        <taxon>Bacillati</taxon>
        <taxon>Bacillota</taxon>
        <taxon>Erysipelotrichia</taxon>
        <taxon>Erysipelotrichales</taxon>
        <taxon>Erysipelotrichaceae</taxon>
        <taxon>Catenisphaera</taxon>
    </lineage>
</organism>
<dbReference type="Proteomes" id="UP000539953">
    <property type="component" value="Unassembled WGS sequence"/>
</dbReference>
<dbReference type="RefSeq" id="WP_183328042.1">
    <property type="nucleotide sequence ID" value="NZ_JACHHK010000003.1"/>
</dbReference>
<feature type="compositionally biased region" description="Basic residues" evidence="1">
    <location>
        <begin position="1"/>
        <end position="15"/>
    </location>
</feature>
<protein>
    <recommendedName>
        <fullName evidence="4">Neurofilament protein</fullName>
    </recommendedName>
</protein>
<feature type="compositionally biased region" description="Basic residues" evidence="1">
    <location>
        <begin position="116"/>
        <end position="127"/>
    </location>
</feature>
<feature type="compositionally biased region" description="Low complexity" evidence="1">
    <location>
        <begin position="128"/>
        <end position="139"/>
    </location>
</feature>
<accession>A0A7W8FUU2</accession>
<reference evidence="2 3" key="1">
    <citation type="submission" date="2020-08" db="EMBL/GenBank/DDBJ databases">
        <title>Genomic Encyclopedia of Type Strains, Phase IV (KMG-IV): sequencing the most valuable type-strain genomes for metagenomic binning, comparative biology and taxonomic classification.</title>
        <authorList>
            <person name="Goeker M."/>
        </authorList>
    </citation>
    <scope>NUCLEOTIDE SEQUENCE [LARGE SCALE GENOMIC DNA]</scope>
    <source>
        <strain evidence="2 3">DSM 25799</strain>
    </source>
</reference>
<feature type="compositionally biased region" description="Basic residues" evidence="1">
    <location>
        <begin position="76"/>
        <end position="86"/>
    </location>
</feature>
<comment type="caution">
    <text evidence="2">The sequence shown here is derived from an EMBL/GenBank/DDBJ whole genome shotgun (WGS) entry which is preliminary data.</text>
</comment>
<evidence type="ECO:0000313" key="3">
    <source>
        <dbReference type="Proteomes" id="UP000539953"/>
    </source>
</evidence>
<feature type="compositionally biased region" description="Low complexity" evidence="1">
    <location>
        <begin position="87"/>
        <end position="115"/>
    </location>
</feature>
<feature type="compositionally biased region" description="Basic and acidic residues" evidence="1">
    <location>
        <begin position="16"/>
        <end position="29"/>
    </location>
</feature>
<evidence type="ECO:0008006" key="4">
    <source>
        <dbReference type="Google" id="ProtNLM"/>
    </source>
</evidence>
<name>A0A7W8FUU2_9FIRM</name>
<evidence type="ECO:0000256" key="1">
    <source>
        <dbReference type="SAM" id="MobiDB-lite"/>
    </source>
</evidence>
<keyword evidence="3" id="KW-1185">Reference proteome</keyword>